<comment type="caution">
    <text evidence="1">The sequence shown here is derived from an EMBL/GenBank/DDBJ whole genome shotgun (WGS) entry which is preliminary data.</text>
</comment>
<gene>
    <name evidence="1" type="ORF">QAD02_008725</name>
</gene>
<sequence length="997" mass="111714">MIAGTGMGLAGGGTGLGMLRTRRRDISIKPNRKLDRKSHRGMIYENEELRLRTIHINAEVEQGQNDIKKLRRENEQLRREIWSLRDEYDKLEEIVKKQKSREDSGEPEDPSGDDAEGSEYSEDDEDENDEEASDNDESDLSEEENKDEASKETKKEDSNPQSSTEKSSTSNDSTPLRIRRNFEDLEVVKEEEESDKSKEKITSPNQIFQIKPSQPMPANQRTELPFYTTSFDQMNPQTTISLGHQTDSPFVFPHQNVPTRPANLTCMSANQVSESCHSPRCMGTNRQRSQTSEIPKSVHGWDGNAYNRCWSPLLAAPPPPAGWQSNMVPTTRGMSTTMTNFPVDTSSHPPIGKFQTVLSQDLMHRPPEDTTIRETGQQPTTSTNPQDITGGIRDSLSMNVTDSPRRNPVDYGFCNYQPSAQVQILRNGHQIDDFDRCMDYQKLSNNSEAVHKLPDSSDNGRSKHMLVPPPSIRTYCDGGSVGWQSDNDTGPSSETSVVTVIPGVLNQPETATNESDTHGGVMRIANGDAKAFFSSENISLVAKAQNLSKNGSRTTLRKSVSYQDLTDLFQDGNSLHRSRSDTILNNTCPTTKEYKSHSHLSVKQCDTHRSSSPDVPEIPKLPSINYKLFSNPFLQNFEQVYQNFPLRAEGSSPITHPLSIQVCESPVLSASPIRMQPSFISPSTNEADCHTCKRKDFERLRLIIPPSKLLDHSNINQPFHVTSFETPSPHTLQIPPLTPYELEALRKMPTGTSPLHQPSRLYRNVPFVPKSPDVYPPSQDTRSFCDTPSIKVPVQTQTSLEEDEPKVESENKETIPNTIDKTNNDLNSPEQPKKRRSFREKTGSVKEKCKSPRSSQRRKNLKKQTSVISKDGPDSPGRVSNQIHINDTRNDKTESRSSSSGHESPKKDQTKRVSLHLSTKRPPSLSSSRTSRSRSVENAKEKRLTRLGALEVDNANSERERTNSISSREAHGKERNRKSSTSSGSVPWCACWGNGCF</sequence>
<proteinExistence type="predicted"/>
<reference evidence="1" key="1">
    <citation type="submission" date="2023-04" db="EMBL/GenBank/DDBJ databases">
        <title>A chromosome-level genome assembly of the parasitoid wasp Eretmocerus hayati.</title>
        <authorList>
            <person name="Zhong Y."/>
            <person name="Liu S."/>
            <person name="Liu Y."/>
        </authorList>
    </citation>
    <scope>NUCLEOTIDE SEQUENCE</scope>
    <source>
        <strain evidence="1">ZJU_SS_LIU_2023</strain>
    </source>
</reference>
<evidence type="ECO:0000313" key="2">
    <source>
        <dbReference type="Proteomes" id="UP001239111"/>
    </source>
</evidence>
<accession>A0ACC2N7W1</accession>
<evidence type="ECO:0000313" key="1">
    <source>
        <dbReference type="EMBL" id="KAJ8667063.1"/>
    </source>
</evidence>
<keyword evidence="2" id="KW-1185">Reference proteome</keyword>
<dbReference type="Proteomes" id="UP001239111">
    <property type="component" value="Chromosome 4"/>
</dbReference>
<protein>
    <submittedName>
        <fullName evidence="1">Uncharacterized protein</fullName>
    </submittedName>
</protein>
<organism evidence="1 2">
    <name type="scientific">Eretmocerus hayati</name>
    <dbReference type="NCBI Taxonomy" id="131215"/>
    <lineage>
        <taxon>Eukaryota</taxon>
        <taxon>Metazoa</taxon>
        <taxon>Ecdysozoa</taxon>
        <taxon>Arthropoda</taxon>
        <taxon>Hexapoda</taxon>
        <taxon>Insecta</taxon>
        <taxon>Pterygota</taxon>
        <taxon>Neoptera</taxon>
        <taxon>Endopterygota</taxon>
        <taxon>Hymenoptera</taxon>
        <taxon>Apocrita</taxon>
        <taxon>Proctotrupomorpha</taxon>
        <taxon>Chalcidoidea</taxon>
        <taxon>Aphelinidae</taxon>
        <taxon>Aphelininae</taxon>
        <taxon>Eretmocerus</taxon>
    </lineage>
</organism>
<dbReference type="EMBL" id="CM056744">
    <property type="protein sequence ID" value="KAJ8667063.1"/>
    <property type="molecule type" value="Genomic_DNA"/>
</dbReference>
<name>A0ACC2N7W1_9HYME</name>